<dbReference type="STRING" id="1851148.SMSP2_00865"/>
<dbReference type="GO" id="GO:0008168">
    <property type="term" value="F:methyltransferase activity"/>
    <property type="evidence" value="ECO:0007669"/>
    <property type="project" value="UniProtKB-KW"/>
</dbReference>
<name>A0A1Q2MCT2_9BACT</name>
<dbReference type="Proteomes" id="UP000188181">
    <property type="component" value="Chromosome"/>
</dbReference>
<gene>
    <name evidence="2" type="ORF">SMSP2_00865</name>
</gene>
<dbReference type="InterPro" id="IPR000257">
    <property type="entry name" value="Uroporphyrinogen_deCOase"/>
</dbReference>
<evidence type="ECO:0000259" key="1">
    <source>
        <dbReference type="Pfam" id="PF01208"/>
    </source>
</evidence>
<dbReference type="RefSeq" id="WP_146682772.1">
    <property type="nucleotide sequence ID" value="NZ_CP019646.1"/>
</dbReference>
<evidence type="ECO:0000313" key="3">
    <source>
        <dbReference type="Proteomes" id="UP000188181"/>
    </source>
</evidence>
<dbReference type="GO" id="GO:0006779">
    <property type="term" value="P:porphyrin-containing compound biosynthetic process"/>
    <property type="evidence" value="ECO:0007669"/>
    <property type="project" value="InterPro"/>
</dbReference>
<dbReference type="PANTHER" id="PTHR47099">
    <property type="entry name" value="METHYLCOBAMIDE:COM METHYLTRANSFERASE MTBA"/>
    <property type="match status" value="1"/>
</dbReference>
<dbReference type="OrthoDB" id="9815759at2"/>
<dbReference type="Gene3D" id="3.20.20.210">
    <property type="match status" value="1"/>
</dbReference>
<protein>
    <submittedName>
        <fullName evidence="2">Methylcobalamin:coenzyme M methyltransferase</fullName>
    </submittedName>
</protein>
<feature type="domain" description="Uroporphyrinogen decarboxylase (URO-D)" evidence="1">
    <location>
        <begin position="103"/>
        <end position="353"/>
    </location>
</feature>
<dbReference type="EMBL" id="CP019646">
    <property type="protein sequence ID" value="AQQ70513.1"/>
    <property type="molecule type" value="Genomic_DNA"/>
</dbReference>
<dbReference type="GO" id="GO:0004853">
    <property type="term" value="F:uroporphyrinogen decarboxylase activity"/>
    <property type="evidence" value="ECO:0007669"/>
    <property type="project" value="InterPro"/>
</dbReference>
<proteinExistence type="predicted"/>
<organism evidence="2 3">
    <name type="scientific">Limihaloglobus sulfuriphilus</name>
    <dbReference type="NCBI Taxonomy" id="1851148"/>
    <lineage>
        <taxon>Bacteria</taxon>
        <taxon>Pseudomonadati</taxon>
        <taxon>Planctomycetota</taxon>
        <taxon>Phycisphaerae</taxon>
        <taxon>Sedimentisphaerales</taxon>
        <taxon>Sedimentisphaeraceae</taxon>
        <taxon>Limihaloglobus</taxon>
    </lineage>
</organism>
<dbReference type="KEGG" id="pbas:SMSP2_00865"/>
<accession>A0A1Q2MCT2</accession>
<keyword evidence="2" id="KW-0489">Methyltransferase</keyword>
<reference evidence="3" key="1">
    <citation type="submission" date="2017-02" db="EMBL/GenBank/DDBJ databases">
        <title>Comparative genomics and description of representatives of a novel lineage of planctomycetes thriving in anoxic sediments.</title>
        <authorList>
            <person name="Spring S."/>
            <person name="Bunk B."/>
            <person name="Sproer C."/>
        </authorList>
    </citation>
    <scope>NUCLEOTIDE SEQUENCE [LARGE SCALE GENOMIC DNA]</scope>
    <source>
        <strain evidence="3">SM-Chi-D1</strain>
    </source>
</reference>
<dbReference type="PANTHER" id="PTHR47099:SF1">
    <property type="entry name" value="METHYLCOBAMIDE:COM METHYLTRANSFERASE MTBA"/>
    <property type="match status" value="1"/>
</dbReference>
<keyword evidence="3" id="KW-1185">Reference proteome</keyword>
<dbReference type="SUPFAM" id="SSF51726">
    <property type="entry name" value="UROD/MetE-like"/>
    <property type="match status" value="1"/>
</dbReference>
<sequence>MNGKKRVSDVLSLREPDRTPVCLSPWKSTIKKWTSEGFLQPGEDIVKHFDLDIRFHDFINTKGNLEAGEKILEQTCDTQVILNENGATIKRFTDREAGEQYIDYAVKTRKDWENLIKPYLLNIDQRRIPFEAYESKFKTSLEDHVFLFWRGPAPFELMRSLCGHETLLMAMAMDPDWVKDMVITYAEFTVKHLEILFAESGLPDGIFFFEDMGLKEKPFFSPEMYDKIMKPGHKILFDFAHTASVSKKVTVHSCGYVEPLLPGLIEAGMDCLQGLEVKAGMNLNKIFKQYGDKIALFGGLDARILMSNDFDKIKAAAIEHIFPVLKQKGAYILHSDHSEPPQVEYQTAVYIVNDLRKACSQQLDNNLKEER</sequence>
<dbReference type="InterPro" id="IPR038071">
    <property type="entry name" value="UROD/MetE-like_sf"/>
</dbReference>
<dbReference type="InterPro" id="IPR052024">
    <property type="entry name" value="Methanogen_methyltrans"/>
</dbReference>
<dbReference type="GO" id="GO:0032259">
    <property type="term" value="P:methylation"/>
    <property type="evidence" value="ECO:0007669"/>
    <property type="project" value="UniProtKB-KW"/>
</dbReference>
<dbReference type="Pfam" id="PF01208">
    <property type="entry name" value="URO-D"/>
    <property type="match status" value="1"/>
</dbReference>
<keyword evidence="2" id="KW-0808">Transferase</keyword>
<dbReference type="AlphaFoldDB" id="A0A1Q2MCT2"/>
<evidence type="ECO:0000313" key="2">
    <source>
        <dbReference type="EMBL" id="AQQ70513.1"/>
    </source>
</evidence>